<gene>
    <name evidence="2" type="ORF">N5A92_19220</name>
</gene>
<proteinExistence type="predicted"/>
<reference evidence="2 3" key="1">
    <citation type="submission" date="2022-09" db="EMBL/GenBank/DDBJ databases">
        <title>Chelativorans salina sp. nov., a novel slightly halophilic bacterium isolated from a saline lake sediment enrichment.</title>
        <authorList>
            <person name="Gao L."/>
            <person name="Fang B.-Z."/>
            <person name="Li W.-J."/>
        </authorList>
    </citation>
    <scope>NUCLEOTIDE SEQUENCE [LARGE SCALE GENOMIC DNA]</scope>
    <source>
        <strain evidence="2 3">EGI FJ00035</strain>
    </source>
</reference>
<organism evidence="2 3">
    <name type="scientific">Chelativorans salis</name>
    <dbReference type="NCBI Taxonomy" id="2978478"/>
    <lineage>
        <taxon>Bacteria</taxon>
        <taxon>Pseudomonadati</taxon>
        <taxon>Pseudomonadota</taxon>
        <taxon>Alphaproteobacteria</taxon>
        <taxon>Hyphomicrobiales</taxon>
        <taxon>Phyllobacteriaceae</taxon>
        <taxon>Chelativorans</taxon>
    </lineage>
</organism>
<keyword evidence="3" id="KW-1185">Reference proteome</keyword>
<name>A0ABT2LRI3_9HYPH</name>
<feature type="domain" description="Putative phage metallopeptidase" evidence="1">
    <location>
        <begin position="12"/>
        <end position="60"/>
    </location>
</feature>
<evidence type="ECO:0000313" key="2">
    <source>
        <dbReference type="EMBL" id="MCT7377153.1"/>
    </source>
</evidence>
<comment type="caution">
    <text evidence="2">The sequence shown here is derived from an EMBL/GenBank/DDBJ whole genome shotgun (WGS) entry which is preliminary data.</text>
</comment>
<dbReference type="EMBL" id="JAOCZP010000006">
    <property type="protein sequence ID" value="MCT7377153.1"/>
    <property type="molecule type" value="Genomic_DNA"/>
</dbReference>
<dbReference type="Proteomes" id="UP001320831">
    <property type="component" value="Unassembled WGS sequence"/>
</dbReference>
<protein>
    <recommendedName>
        <fullName evidence="1">Putative phage metallopeptidase domain-containing protein</fullName>
    </recommendedName>
</protein>
<accession>A0ABT2LRI3</accession>
<evidence type="ECO:0000259" key="1">
    <source>
        <dbReference type="Pfam" id="PF18894"/>
    </source>
</evidence>
<dbReference type="InterPro" id="IPR043998">
    <property type="entry name" value="Put_Metallopep"/>
</dbReference>
<dbReference type="RefSeq" id="WP_260905527.1">
    <property type="nucleotide sequence ID" value="NZ_JAOCZP010000006.1"/>
</dbReference>
<evidence type="ECO:0000313" key="3">
    <source>
        <dbReference type="Proteomes" id="UP001320831"/>
    </source>
</evidence>
<dbReference type="Pfam" id="PF18894">
    <property type="entry name" value="PhageMetallopep"/>
    <property type="match status" value="1"/>
</dbReference>
<sequence length="70" mass="7518">MPDLPAAHELIEWITSTIIEDDAPLHNPDHAHLAGASIGALWTNVDNAEAGRQIVGRCELRHGQLGESEG</sequence>